<dbReference type="RefSeq" id="WP_380206346.1">
    <property type="nucleotide sequence ID" value="NZ_JBHTEK010000003.1"/>
</dbReference>
<proteinExistence type="predicted"/>
<comment type="caution">
    <text evidence="1">The sequence shown here is derived from an EMBL/GenBank/DDBJ whole genome shotgun (WGS) entry which is preliminary data.</text>
</comment>
<evidence type="ECO:0000313" key="2">
    <source>
        <dbReference type="Proteomes" id="UP001596513"/>
    </source>
</evidence>
<reference evidence="2" key="1">
    <citation type="journal article" date="2019" name="Int. J. Syst. Evol. Microbiol.">
        <title>The Global Catalogue of Microorganisms (GCM) 10K type strain sequencing project: providing services to taxonomists for standard genome sequencing and annotation.</title>
        <authorList>
            <consortium name="The Broad Institute Genomics Platform"/>
            <consortium name="The Broad Institute Genome Sequencing Center for Infectious Disease"/>
            <person name="Wu L."/>
            <person name="Ma J."/>
        </authorList>
    </citation>
    <scope>NUCLEOTIDE SEQUENCE [LARGE SCALE GENOMIC DNA]</scope>
    <source>
        <strain evidence="2">JCM 19635</strain>
    </source>
</reference>
<sequence length="327" mass="37110">MTCLLCNLNEADETGSHIIPHSVLESMFNEGGKGRDKEQNFQLGGGGSTAYFGRSVLPEKVEQTIGRSLTDEEIDSEPNPYVADYIFCKPCEKKLSFFESLYKQKVANRLASGQALSPQQVRIAHFFWLSVIYRCAVTSFNHFRVDVALRSELHVVVNAILADSEAAIERNCLTHPVAENLFIGYYKAGKDSGRNPVFLHLEKQNPYLLFINQYVLALNYQLPQVAALESELRVSLGVSAEGTTIKVFKDQERNLLLAYCWALAARYLVQEFKDNFARSYFHLHKKPPRPLLVEAFIMELTGAKVLDTVKYSIQRIEQLTRKYIRAT</sequence>
<name>A0ABW2UE96_9BACT</name>
<accession>A0ABW2UE96</accession>
<organism evidence="1 2">
    <name type="scientific">Hymenobacter humi</name>
    <dbReference type="NCBI Taxonomy" id="1411620"/>
    <lineage>
        <taxon>Bacteria</taxon>
        <taxon>Pseudomonadati</taxon>
        <taxon>Bacteroidota</taxon>
        <taxon>Cytophagia</taxon>
        <taxon>Cytophagales</taxon>
        <taxon>Hymenobacteraceae</taxon>
        <taxon>Hymenobacter</taxon>
    </lineage>
</organism>
<gene>
    <name evidence="1" type="ORF">ACFQT0_27105</name>
</gene>
<dbReference type="EMBL" id="JBHTEK010000003">
    <property type="protein sequence ID" value="MFC7670638.1"/>
    <property type="molecule type" value="Genomic_DNA"/>
</dbReference>
<keyword evidence="2" id="KW-1185">Reference proteome</keyword>
<protein>
    <recommendedName>
        <fullName evidence="3">HNH endonuclease</fullName>
    </recommendedName>
</protein>
<evidence type="ECO:0008006" key="3">
    <source>
        <dbReference type="Google" id="ProtNLM"/>
    </source>
</evidence>
<evidence type="ECO:0000313" key="1">
    <source>
        <dbReference type="EMBL" id="MFC7670638.1"/>
    </source>
</evidence>
<dbReference type="Proteomes" id="UP001596513">
    <property type="component" value="Unassembled WGS sequence"/>
</dbReference>